<feature type="transmembrane region" description="Helical" evidence="1">
    <location>
        <begin position="108"/>
        <end position="136"/>
    </location>
</feature>
<evidence type="ECO:0000313" key="2">
    <source>
        <dbReference type="EMBL" id="BAY72689.1"/>
    </source>
</evidence>
<proteinExistence type="predicted"/>
<dbReference type="EMBL" id="AP018217">
    <property type="protein sequence ID" value="BAY72689.1"/>
    <property type="molecule type" value="Genomic_DNA"/>
</dbReference>
<evidence type="ECO:0000256" key="1">
    <source>
        <dbReference type="SAM" id="Phobius"/>
    </source>
</evidence>
<feature type="transmembrane region" description="Helical" evidence="1">
    <location>
        <begin position="205"/>
        <end position="230"/>
    </location>
</feature>
<dbReference type="Proteomes" id="UP000217507">
    <property type="component" value="Plasmid Plasmid1 dna"/>
</dbReference>
<dbReference type="AlphaFoldDB" id="A0A1Z4KUM7"/>
<evidence type="ECO:0000313" key="3">
    <source>
        <dbReference type="Proteomes" id="UP000217507"/>
    </source>
</evidence>
<name>A0A1Z4KUM7_ANAVA</name>
<reference evidence="2 3" key="1">
    <citation type="submission" date="2017-06" db="EMBL/GenBank/DDBJ databases">
        <title>Genome sequencing of cyanobaciteial culture collection at National Institute for Environmental Studies (NIES).</title>
        <authorList>
            <person name="Hirose Y."/>
            <person name="Shimura Y."/>
            <person name="Fujisawa T."/>
            <person name="Nakamura Y."/>
            <person name="Kawachi M."/>
        </authorList>
    </citation>
    <scope>NUCLEOTIDE SEQUENCE [LARGE SCALE GENOMIC DNA]</scope>
    <source>
        <strain evidence="2 3">NIES-23</strain>
        <plasmid evidence="3">Plasmid Plasmid1 dna</plasmid>
    </source>
</reference>
<gene>
    <name evidence="2" type="ORF">NIES23_55170</name>
</gene>
<keyword evidence="2" id="KW-0614">Plasmid</keyword>
<feature type="transmembrane region" description="Helical" evidence="1">
    <location>
        <begin position="157"/>
        <end position="185"/>
    </location>
</feature>
<accession>A0A1Z4KUM7</accession>
<keyword evidence="1" id="KW-0472">Membrane</keyword>
<keyword evidence="1" id="KW-0812">Transmembrane</keyword>
<sequence>MGLIAGLIGELLDILQGFGLIEGLIAGLCIGLISAPVFGVFFGLNKEIKPIETLIWSWKRAKLGFKNGLVLAAKIGMFITIFCLIIAITIDVISNGVAINFHRTIVLIYAVMFGLIFDLFFTLLFGLLLGLLFALNDGLVNLEMKAKVTPNQGISNSVINAGVTGIIHGLSLSFFLGLMSGLIGWLSLLSLKISFPQEAVSAEAWFSTTLNITLFASITGLVFGLVSGLISGRVCIEHFTLRLILYCNGYIPWNYARFLDYCTERMLLQRVGGRYRFIHKLLQDHFAQMEFRQD</sequence>
<geneLocation type="plasmid" evidence="2">
    <name>plasmid1</name>
</geneLocation>
<organism evidence="2 3">
    <name type="scientific">Trichormus variabilis NIES-23</name>
    <dbReference type="NCBI Taxonomy" id="1973479"/>
    <lineage>
        <taxon>Bacteria</taxon>
        <taxon>Bacillati</taxon>
        <taxon>Cyanobacteriota</taxon>
        <taxon>Cyanophyceae</taxon>
        <taxon>Nostocales</taxon>
        <taxon>Nostocaceae</taxon>
        <taxon>Trichormus</taxon>
    </lineage>
</organism>
<feature type="transmembrane region" description="Helical" evidence="1">
    <location>
        <begin position="20"/>
        <end position="44"/>
    </location>
</feature>
<feature type="transmembrane region" description="Helical" evidence="1">
    <location>
        <begin position="65"/>
        <end position="88"/>
    </location>
</feature>
<keyword evidence="1" id="KW-1133">Transmembrane helix</keyword>
<protein>
    <submittedName>
        <fullName evidence="2">Uncharacterized protein</fullName>
    </submittedName>
</protein>